<organism evidence="2 3">
    <name type="scientific">Vitis vinifera</name>
    <name type="common">Grape</name>
    <dbReference type="NCBI Taxonomy" id="29760"/>
    <lineage>
        <taxon>Eukaryota</taxon>
        <taxon>Viridiplantae</taxon>
        <taxon>Streptophyta</taxon>
        <taxon>Embryophyta</taxon>
        <taxon>Tracheophyta</taxon>
        <taxon>Spermatophyta</taxon>
        <taxon>Magnoliopsida</taxon>
        <taxon>eudicotyledons</taxon>
        <taxon>Gunneridae</taxon>
        <taxon>Pentapetalae</taxon>
        <taxon>rosids</taxon>
        <taxon>Vitales</taxon>
        <taxon>Vitaceae</taxon>
        <taxon>Viteae</taxon>
        <taxon>Vitis</taxon>
    </lineage>
</organism>
<dbReference type="InterPro" id="IPR041577">
    <property type="entry name" value="RT_RNaseH_2"/>
</dbReference>
<evidence type="ECO:0000259" key="1">
    <source>
        <dbReference type="Pfam" id="PF17919"/>
    </source>
</evidence>
<feature type="domain" description="Reverse transcriptase/retrotransposon-derived protein RNase H-like" evidence="1">
    <location>
        <begin position="32"/>
        <end position="112"/>
    </location>
</feature>
<proteinExistence type="predicted"/>
<name>A0A438INR1_VITVI</name>
<evidence type="ECO:0000313" key="2">
    <source>
        <dbReference type="EMBL" id="RVW98344.1"/>
    </source>
</evidence>
<dbReference type="InterPro" id="IPR043128">
    <property type="entry name" value="Rev_trsase/Diguanyl_cyclase"/>
</dbReference>
<dbReference type="Proteomes" id="UP000288805">
    <property type="component" value="Unassembled WGS sequence"/>
</dbReference>
<reference evidence="2 3" key="1">
    <citation type="journal article" date="2018" name="PLoS Genet.">
        <title>Population sequencing reveals clonal diversity and ancestral inbreeding in the grapevine cultivar Chardonnay.</title>
        <authorList>
            <person name="Roach M.J."/>
            <person name="Johnson D.L."/>
            <person name="Bohlmann J."/>
            <person name="van Vuuren H.J."/>
            <person name="Jones S.J."/>
            <person name="Pretorius I.S."/>
            <person name="Schmidt S.A."/>
            <person name="Borneman A.R."/>
        </authorList>
    </citation>
    <scope>NUCLEOTIDE SEQUENCE [LARGE SCALE GENOMIC DNA]</scope>
    <source>
        <strain evidence="3">cv. Chardonnay</strain>
        <tissue evidence="2">Leaf</tissue>
    </source>
</reference>
<dbReference type="Gene3D" id="3.30.70.270">
    <property type="match status" value="1"/>
</dbReference>
<comment type="caution">
    <text evidence="2">The sequence shown here is derived from an EMBL/GenBank/DDBJ whole genome shotgun (WGS) entry which is preliminary data.</text>
</comment>
<dbReference type="PANTHER" id="PTHR34072">
    <property type="entry name" value="ENZYMATIC POLYPROTEIN-RELATED"/>
    <property type="match status" value="1"/>
</dbReference>
<evidence type="ECO:0000313" key="3">
    <source>
        <dbReference type="Proteomes" id="UP000288805"/>
    </source>
</evidence>
<dbReference type="EMBL" id="QGNW01000094">
    <property type="protein sequence ID" value="RVW98344.1"/>
    <property type="molecule type" value="Genomic_DNA"/>
</dbReference>
<sequence>MDPTKVEVVTKWKRPKNVFEVRSFLGLVGYYKRCEESFQELKRRLTTAPVLITPISGERYTVYCNASRNGLGCVLMQKGRVVAYASRQLKSHEQNYPTHDLELVAIVFALKSECKEKEWMKTLEDFNSTLQYHPGKANVVADALTQRKDTKLEGMHSRIMAGDAVEGWSIHSNGGIHFLNKLYVPNDAQVKEEVMKEAHHSRFTVHPGETKMYHDLRRQYGGKV</sequence>
<dbReference type="SUPFAM" id="SSF56672">
    <property type="entry name" value="DNA/RNA polymerases"/>
    <property type="match status" value="1"/>
</dbReference>
<dbReference type="InterPro" id="IPR043502">
    <property type="entry name" value="DNA/RNA_pol_sf"/>
</dbReference>
<dbReference type="PANTHER" id="PTHR34072:SF52">
    <property type="entry name" value="RIBONUCLEASE H"/>
    <property type="match status" value="1"/>
</dbReference>
<protein>
    <submittedName>
        <fullName evidence="2">Retrovirus-related Pol polyprotein from transposon gypsy</fullName>
    </submittedName>
</protein>
<gene>
    <name evidence="2" type="primary">pol_2412</name>
    <name evidence="2" type="ORF">CK203_034303</name>
</gene>
<accession>A0A438INR1</accession>
<dbReference type="AlphaFoldDB" id="A0A438INR1"/>
<dbReference type="Pfam" id="PF17919">
    <property type="entry name" value="RT_RNaseH_2"/>
    <property type="match status" value="1"/>
</dbReference>